<dbReference type="GO" id="GO:0005829">
    <property type="term" value="C:cytosol"/>
    <property type="evidence" value="ECO:0007669"/>
    <property type="project" value="TreeGrafter"/>
</dbReference>
<dbReference type="InterPro" id="IPR000847">
    <property type="entry name" value="LysR_HTH_N"/>
</dbReference>
<dbReference type="Pfam" id="PF03466">
    <property type="entry name" value="LysR_substrate"/>
    <property type="match status" value="1"/>
</dbReference>
<name>A0A4V2Z8P6_9RHOB</name>
<dbReference type="PROSITE" id="PS50931">
    <property type="entry name" value="HTH_LYSR"/>
    <property type="match status" value="1"/>
</dbReference>
<evidence type="ECO:0000256" key="1">
    <source>
        <dbReference type="ARBA" id="ARBA00009437"/>
    </source>
</evidence>
<sequence>MKIDLVDLRLFVHVAECSNLTHGAGRAFLSVSAASARIKAMERETGQQLFLRGNRGISLTSAGEVFLRQARLVLRQMDFLADEMLNAEVGHIRLYANTTAVTEFLPEILALFLSDRPGVTVDLQERLTNDIIRSVVDGSADMGIISGEVGNDGLEAIRFSTDRLMLAVPNNHPLSSHDRVQFRQTLDFEHIGLHEGSTLLDFLRHQFRRNGYNRTLRIQVRSFEAMCRIIEAGVGIGIVPESAARRHVQTMDIKLLELEDDWALRDRSVLVRSRKSLPRSALTLIEMLIKTGAGGGRP</sequence>
<dbReference type="InterPro" id="IPR036388">
    <property type="entry name" value="WH-like_DNA-bd_sf"/>
</dbReference>
<organism evidence="6 7">
    <name type="scientific">Antarcticimicrobium sediminis</name>
    <dbReference type="NCBI Taxonomy" id="2546227"/>
    <lineage>
        <taxon>Bacteria</taxon>
        <taxon>Pseudomonadati</taxon>
        <taxon>Pseudomonadota</taxon>
        <taxon>Alphaproteobacteria</taxon>
        <taxon>Rhodobacterales</taxon>
        <taxon>Paracoccaceae</taxon>
        <taxon>Antarcticimicrobium</taxon>
    </lineage>
</organism>
<accession>A0A4V2Z8P6</accession>
<reference evidence="6 7" key="1">
    <citation type="submission" date="2019-03" db="EMBL/GenBank/DDBJ databases">
        <authorList>
            <person name="Zhang S."/>
        </authorList>
    </citation>
    <scope>NUCLEOTIDE SEQUENCE [LARGE SCALE GENOMIC DNA]</scope>
    <source>
        <strain evidence="6 7">S4J41</strain>
    </source>
</reference>
<evidence type="ECO:0000259" key="5">
    <source>
        <dbReference type="PROSITE" id="PS50931"/>
    </source>
</evidence>
<proteinExistence type="inferred from homology"/>
<dbReference type="Proteomes" id="UP000294662">
    <property type="component" value="Unassembled WGS sequence"/>
</dbReference>
<dbReference type="SUPFAM" id="SSF46785">
    <property type="entry name" value="Winged helix' DNA-binding domain"/>
    <property type="match status" value="1"/>
</dbReference>
<dbReference type="InterPro" id="IPR050950">
    <property type="entry name" value="HTH-type_LysR_regulators"/>
</dbReference>
<protein>
    <submittedName>
        <fullName evidence="6">LysR family transcriptional regulator</fullName>
    </submittedName>
</protein>
<dbReference type="AlphaFoldDB" id="A0A4V2Z8P6"/>
<dbReference type="InterPro" id="IPR005119">
    <property type="entry name" value="LysR_subst-bd"/>
</dbReference>
<dbReference type="RefSeq" id="WP_132827126.1">
    <property type="nucleotide sequence ID" value="NZ_SMFP01000001.1"/>
</dbReference>
<dbReference type="SUPFAM" id="SSF53850">
    <property type="entry name" value="Periplasmic binding protein-like II"/>
    <property type="match status" value="1"/>
</dbReference>
<dbReference type="GO" id="GO:0003677">
    <property type="term" value="F:DNA binding"/>
    <property type="evidence" value="ECO:0007669"/>
    <property type="project" value="UniProtKB-KW"/>
</dbReference>
<dbReference type="FunFam" id="1.10.10.10:FF:000001">
    <property type="entry name" value="LysR family transcriptional regulator"/>
    <property type="match status" value="1"/>
</dbReference>
<comment type="caution">
    <text evidence="6">The sequence shown here is derived from an EMBL/GenBank/DDBJ whole genome shotgun (WGS) entry which is preliminary data.</text>
</comment>
<gene>
    <name evidence="6" type="ORF">E1B25_02710</name>
</gene>
<evidence type="ECO:0000256" key="4">
    <source>
        <dbReference type="ARBA" id="ARBA00023163"/>
    </source>
</evidence>
<dbReference type="InterPro" id="IPR036390">
    <property type="entry name" value="WH_DNA-bd_sf"/>
</dbReference>
<evidence type="ECO:0000313" key="7">
    <source>
        <dbReference type="Proteomes" id="UP000294662"/>
    </source>
</evidence>
<evidence type="ECO:0000313" key="6">
    <source>
        <dbReference type="EMBL" id="TDE41136.1"/>
    </source>
</evidence>
<dbReference type="Gene3D" id="3.40.190.290">
    <property type="match status" value="1"/>
</dbReference>
<dbReference type="CDD" id="cd08421">
    <property type="entry name" value="PBP2_LTTR_like_1"/>
    <property type="match status" value="1"/>
</dbReference>
<dbReference type="PANTHER" id="PTHR30419">
    <property type="entry name" value="HTH-TYPE TRANSCRIPTIONAL REGULATOR YBHD"/>
    <property type="match status" value="1"/>
</dbReference>
<evidence type="ECO:0000256" key="3">
    <source>
        <dbReference type="ARBA" id="ARBA00023125"/>
    </source>
</evidence>
<dbReference type="PANTHER" id="PTHR30419:SF2">
    <property type="entry name" value="LYSR FAMILY TRANSCRIPTIONAL REGULATOR"/>
    <property type="match status" value="1"/>
</dbReference>
<comment type="similarity">
    <text evidence="1">Belongs to the LysR transcriptional regulatory family.</text>
</comment>
<dbReference type="Pfam" id="PF00126">
    <property type="entry name" value="HTH_1"/>
    <property type="match status" value="1"/>
</dbReference>
<evidence type="ECO:0000256" key="2">
    <source>
        <dbReference type="ARBA" id="ARBA00023015"/>
    </source>
</evidence>
<dbReference type="Gene3D" id="1.10.10.10">
    <property type="entry name" value="Winged helix-like DNA-binding domain superfamily/Winged helix DNA-binding domain"/>
    <property type="match status" value="1"/>
</dbReference>
<dbReference type="EMBL" id="SMFP01000001">
    <property type="protein sequence ID" value="TDE41136.1"/>
    <property type="molecule type" value="Genomic_DNA"/>
</dbReference>
<dbReference type="OrthoDB" id="464481at2"/>
<keyword evidence="7" id="KW-1185">Reference proteome</keyword>
<keyword evidence="3" id="KW-0238">DNA-binding</keyword>
<keyword evidence="2" id="KW-0805">Transcription regulation</keyword>
<feature type="domain" description="HTH lysR-type" evidence="5">
    <location>
        <begin position="3"/>
        <end position="60"/>
    </location>
</feature>
<dbReference type="GO" id="GO:0003700">
    <property type="term" value="F:DNA-binding transcription factor activity"/>
    <property type="evidence" value="ECO:0007669"/>
    <property type="project" value="InterPro"/>
</dbReference>
<keyword evidence="4" id="KW-0804">Transcription</keyword>